<organism evidence="1 2">
    <name type="scientific">Mycolicibacterium peregrinum</name>
    <name type="common">Mycobacterium peregrinum</name>
    <dbReference type="NCBI Taxonomy" id="43304"/>
    <lineage>
        <taxon>Bacteria</taxon>
        <taxon>Bacillati</taxon>
        <taxon>Actinomycetota</taxon>
        <taxon>Actinomycetes</taxon>
        <taxon>Mycobacteriales</taxon>
        <taxon>Mycobacteriaceae</taxon>
        <taxon>Mycolicibacterium</taxon>
    </lineage>
</organism>
<reference evidence="2" key="1">
    <citation type="submission" date="2016-06" db="EMBL/GenBank/DDBJ databases">
        <authorList>
            <person name="Sutton G."/>
            <person name="Brinkac L."/>
            <person name="Sanka R."/>
            <person name="Adams M."/>
            <person name="Lau E."/>
            <person name="Mehaffy C."/>
            <person name="Tameris M."/>
            <person name="Hatherill M."/>
            <person name="Hanekom W."/>
            <person name="Mahomed H."/>
            <person name="Mcshane H."/>
        </authorList>
    </citation>
    <scope>NUCLEOTIDE SEQUENCE [LARGE SCALE GENOMIC DNA]</scope>
    <source>
        <strain evidence="2">852002-10433_SCH5171157</strain>
    </source>
</reference>
<dbReference type="RefSeq" id="WP_064888183.1">
    <property type="nucleotide sequence ID" value="NZ_LZSY01000205.1"/>
</dbReference>
<dbReference type="EMBL" id="LZSY01000205">
    <property type="protein sequence ID" value="OBB79287.1"/>
    <property type="molecule type" value="Genomic_DNA"/>
</dbReference>
<dbReference type="Proteomes" id="UP000094008">
    <property type="component" value="Unassembled WGS sequence"/>
</dbReference>
<accession>A0A1A0V7R4</accession>
<name>A0A1A0V7R4_MYCPR</name>
<comment type="caution">
    <text evidence="1">The sequence shown here is derived from an EMBL/GenBank/DDBJ whole genome shotgun (WGS) entry which is preliminary data.</text>
</comment>
<evidence type="ECO:0000313" key="1">
    <source>
        <dbReference type="EMBL" id="OBB79287.1"/>
    </source>
</evidence>
<dbReference type="AlphaFoldDB" id="A0A1A0V7R4"/>
<protein>
    <submittedName>
        <fullName evidence="1">Uncharacterized protein</fullName>
    </submittedName>
</protein>
<sequence>MGGVKVLGVDPATLQQAAKGINGVISGISGGAFGSYQGQLGRGFEELAITGLEASHPDAKSGFDNFTHRWE</sequence>
<proteinExistence type="predicted"/>
<evidence type="ECO:0000313" key="2">
    <source>
        <dbReference type="Proteomes" id="UP000094008"/>
    </source>
</evidence>
<gene>
    <name evidence="1" type="ORF">A5779_12905</name>
</gene>
<dbReference type="OrthoDB" id="3872177at2"/>